<reference evidence="2 3" key="1">
    <citation type="journal article" date="2015" name="Genome Announc.">
        <title>Complete Genome Sequence of Bartonella ancashensis Strain 20.00, Isolated from the Blood of a Patient with Verruga Peruana.</title>
        <authorList>
            <person name="Hang J."/>
            <person name="Mullins K.E."/>
            <person name="Clifford R.J."/>
            <person name="Onmus-Leone F."/>
            <person name="Yang Y."/>
            <person name="Jiang J."/>
            <person name="Leguia M."/>
            <person name="Kasper M.R."/>
            <person name="Maguina C."/>
            <person name="Lesho E.P."/>
            <person name="Jarman R.G."/>
            <person name="Richards A.L."/>
            <person name="Blazes D."/>
        </authorList>
    </citation>
    <scope>NUCLEOTIDE SEQUENCE [LARGE SCALE GENOMIC DNA]</scope>
    <source>
        <strain evidence="2 3">20.00</strain>
    </source>
</reference>
<dbReference type="STRING" id="1318743.PU02_0208"/>
<sequence>MPQNYFLNLNYIHLFREGNGPVQRLFFYKLVEEANHKLDFFLVTNKRMTSTCIAAMGCDDFKPTQHMFEDISNPYKIDLFKKCIIHIDKYCLIAAKEGLTYTGIYRGTGWEGFFIKTDDNIVACKREEITPELLKTLKKGDPITFTALPIHNILIPKE</sequence>
<accession>A0A0M4LRV2</accession>
<dbReference type="RefSeq" id="WP_053943703.1">
    <property type="nucleotide sequence ID" value="NZ_CP010401.1"/>
</dbReference>
<dbReference type="KEGG" id="banc:PU02_0208"/>
<dbReference type="Gene3D" id="1.10.3290.10">
    <property type="entry name" value="Fido-like domain"/>
    <property type="match status" value="1"/>
</dbReference>
<dbReference type="AlphaFoldDB" id="A0A0M4LRV2"/>
<evidence type="ECO:0000313" key="3">
    <source>
        <dbReference type="Proteomes" id="UP000057213"/>
    </source>
</evidence>
<dbReference type="Proteomes" id="UP000057213">
    <property type="component" value="Chromosome"/>
</dbReference>
<dbReference type="SUPFAM" id="SSF140931">
    <property type="entry name" value="Fic-like"/>
    <property type="match status" value="1"/>
</dbReference>
<dbReference type="OrthoDB" id="9813719at2"/>
<proteinExistence type="predicted"/>
<evidence type="ECO:0000313" key="2">
    <source>
        <dbReference type="EMBL" id="ALE03022.1"/>
    </source>
</evidence>
<feature type="domain" description="BepA intracellular delivery" evidence="1">
    <location>
        <begin position="93"/>
        <end position="145"/>
    </location>
</feature>
<evidence type="ECO:0000259" key="1">
    <source>
        <dbReference type="Pfam" id="PF18543"/>
    </source>
</evidence>
<protein>
    <recommendedName>
        <fullName evidence="1">BepA intracellular delivery domain-containing protein</fullName>
    </recommendedName>
</protein>
<dbReference type="PATRIC" id="fig|1318743.3.peg.217"/>
<dbReference type="InterPro" id="IPR012340">
    <property type="entry name" value="NA-bd_OB-fold"/>
</dbReference>
<gene>
    <name evidence="2" type="ORF">PU02_0208</name>
</gene>
<organism evidence="2 3">
    <name type="scientific">Bartonella ancashensis</name>
    <dbReference type="NCBI Taxonomy" id="1318743"/>
    <lineage>
        <taxon>Bacteria</taxon>
        <taxon>Pseudomonadati</taxon>
        <taxon>Pseudomonadota</taxon>
        <taxon>Alphaproteobacteria</taxon>
        <taxon>Hyphomicrobiales</taxon>
        <taxon>Bartonellaceae</taxon>
        <taxon>Bartonella</taxon>
    </lineage>
</organism>
<dbReference type="InterPro" id="IPR036597">
    <property type="entry name" value="Fido-like_dom_sf"/>
</dbReference>
<dbReference type="InterPro" id="IPR040548">
    <property type="entry name" value="BepA_ID"/>
</dbReference>
<name>A0A0M4LRV2_9HYPH</name>
<dbReference type="EMBL" id="CP010401">
    <property type="protein sequence ID" value="ALE03022.1"/>
    <property type="molecule type" value="Genomic_DNA"/>
</dbReference>
<dbReference type="Pfam" id="PF18543">
    <property type="entry name" value="ID"/>
    <property type="match status" value="1"/>
</dbReference>
<keyword evidence="3" id="KW-1185">Reference proteome</keyword>
<dbReference type="Gene3D" id="2.40.50.140">
    <property type="entry name" value="Nucleic acid-binding proteins"/>
    <property type="match status" value="1"/>
</dbReference>